<keyword evidence="3" id="KW-0418">Kinase</keyword>
<evidence type="ECO:0000313" key="4">
    <source>
        <dbReference type="Proteomes" id="UP000199481"/>
    </source>
</evidence>
<evidence type="ECO:0000259" key="2">
    <source>
        <dbReference type="Pfam" id="PF01326"/>
    </source>
</evidence>
<dbReference type="RefSeq" id="WP_089977060.1">
    <property type="nucleotide sequence ID" value="NZ_CP084916.1"/>
</dbReference>
<evidence type="ECO:0000313" key="3">
    <source>
        <dbReference type="EMBL" id="SDQ29166.1"/>
    </source>
</evidence>
<gene>
    <name evidence="3" type="ORF">SAMN04487752_1635</name>
</gene>
<feature type="domain" description="PEP-utilising enzyme mobile" evidence="1">
    <location>
        <begin position="754"/>
        <end position="821"/>
    </location>
</feature>
<reference evidence="4" key="1">
    <citation type="submission" date="2016-10" db="EMBL/GenBank/DDBJ databases">
        <authorList>
            <person name="Varghese N."/>
            <person name="Submissions S."/>
        </authorList>
    </citation>
    <scope>NUCLEOTIDE SEQUENCE [LARGE SCALE GENOMIC DNA]</scope>
    <source>
        <strain evidence="4">MPL-11</strain>
    </source>
</reference>
<protein>
    <submittedName>
        <fullName evidence="3">Pyruvate, water dikinase</fullName>
    </submittedName>
</protein>
<dbReference type="Proteomes" id="UP000199481">
    <property type="component" value="Unassembled WGS sequence"/>
</dbReference>
<dbReference type="Gene3D" id="3.50.30.10">
    <property type="entry name" value="Phosphohistidine domain"/>
    <property type="match status" value="1"/>
</dbReference>
<dbReference type="EMBL" id="FNJW01000008">
    <property type="protein sequence ID" value="SDQ29166.1"/>
    <property type="molecule type" value="Genomic_DNA"/>
</dbReference>
<dbReference type="InterPro" id="IPR051549">
    <property type="entry name" value="PEP_Utilizing_Enz"/>
</dbReference>
<dbReference type="InterPro" id="IPR013815">
    <property type="entry name" value="ATP_grasp_subdomain_1"/>
</dbReference>
<dbReference type="InterPro" id="IPR008279">
    <property type="entry name" value="PEP-util_enz_mobile_dom"/>
</dbReference>
<dbReference type="SUPFAM" id="SSF56059">
    <property type="entry name" value="Glutathione synthetase ATP-binding domain-like"/>
    <property type="match status" value="1"/>
</dbReference>
<feature type="domain" description="Pyruvate phosphate dikinase AMP/ATP-binding" evidence="2">
    <location>
        <begin position="11"/>
        <end position="219"/>
    </location>
</feature>
<dbReference type="Gene3D" id="3.30.1490.20">
    <property type="entry name" value="ATP-grasp fold, A domain"/>
    <property type="match status" value="1"/>
</dbReference>
<dbReference type="PANTHER" id="PTHR43615">
    <property type="entry name" value="PHOSPHOENOLPYRUVATE SYNTHASE-RELATED"/>
    <property type="match status" value="1"/>
</dbReference>
<dbReference type="GO" id="GO:0016301">
    <property type="term" value="F:kinase activity"/>
    <property type="evidence" value="ECO:0007669"/>
    <property type="project" value="UniProtKB-KW"/>
</dbReference>
<dbReference type="GO" id="GO:0005524">
    <property type="term" value="F:ATP binding"/>
    <property type="evidence" value="ECO:0007669"/>
    <property type="project" value="InterPro"/>
</dbReference>
<dbReference type="AlphaFoldDB" id="A0A1H0ZQ51"/>
<keyword evidence="3" id="KW-0808">Transferase</keyword>
<dbReference type="Pfam" id="PF00391">
    <property type="entry name" value="PEP-utilizers"/>
    <property type="match status" value="1"/>
</dbReference>
<proteinExistence type="predicted"/>
<dbReference type="PANTHER" id="PTHR43615:SF1">
    <property type="entry name" value="PPDK_N DOMAIN-CONTAINING PROTEIN"/>
    <property type="match status" value="1"/>
</dbReference>
<dbReference type="InterPro" id="IPR036637">
    <property type="entry name" value="Phosphohistidine_dom_sf"/>
</dbReference>
<dbReference type="InterPro" id="IPR002192">
    <property type="entry name" value="PPDK_AMP/ATP-bd"/>
</dbReference>
<dbReference type="NCBIfam" id="NF004882">
    <property type="entry name" value="PRK06241.2-3"/>
    <property type="match status" value="1"/>
</dbReference>
<organism evidence="3 4">
    <name type="scientific">Carnobacterium viridans</name>
    <dbReference type="NCBI Taxonomy" id="174587"/>
    <lineage>
        <taxon>Bacteria</taxon>
        <taxon>Bacillati</taxon>
        <taxon>Bacillota</taxon>
        <taxon>Bacilli</taxon>
        <taxon>Lactobacillales</taxon>
        <taxon>Carnobacteriaceae</taxon>
        <taxon>Carnobacterium</taxon>
    </lineage>
</organism>
<dbReference type="Gene3D" id="3.30.470.20">
    <property type="entry name" value="ATP-grasp fold, B domain"/>
    <property type="match status" value="1"/>
</dbReference>
<keyword evidence="3" id="KW-0670">Pyruvate</keyword>
<accession>A0A1H0ZQ51</accession>
<feature type="domain" description="Pyruvate phosphate dikinase AMP/ATP-binding" evidence="2">
    <location>
        <begin position="226"/>
        <end position="281"/>
    </location>
</feature>
<dbReference type="Pfam" id="PF01326">
    <property type="entry name" value="PPDK_N"/>
    <property type="match status" value="2"/>
</dbReference>
<sequence>MKQLTNFHRRSVGSKAANLHLMKEQGLVVPPFSVFSFDLFDQTDVLTFLQEQQEAYHTGNDTLNALSQRLQQELKAKFLQEDFTAIHDFSRHASGKHTYSVRSSANVEDDASASFAGQFSTRLFVEVDDLVEAVEETLLSLYQPSALSYYFENGISLEAVKLYVILQDMISGDLSGVYFTANPQGLLNEQLIVVGVGVGSGIVEDKVDTTMVTIHSDDQLSYFETSGTSPILTEKQQVELEDMAEKVTDIFGPRMDIEFTFLNDQLYVLQARPITKLPAEPVTILDNSNIVESYPGTTTPLTFSFIQEAYGSIFRGLAKRMLKNDTQTLQSFEPTFQNMIAQVNSRVYYQINNWYKLLHLLPFSKQIIPIWQDMLGVQATDISAITVKISRSTRLKIMGRIIKSFIQAPRSMKQLDSDFEAISEHFNQTYTREASFEELHQLFEQIKRQVLEQWDVTLINDLYAFVYTGLLKKVCPPEEVQEAIAGIEQIESMKPVFELNKIIYAIQEEQHSDYRKIIESISSELAADFIETDLHPITQDIRQFIQQFGDRAPEELKLETATFRSHPFSLIQLIQQQLELPQTAIRTDSKATITNKSRSPLVNGLKKRAMTGIKYRESSRLNRTRIYGMMRLIFITMGEQLVKENRLEQSEDVFYLTMAELFDLASHRDLSNMQTEIQKRKHKRSVDQKLPAFSRLIYAGSIFEKYPQTINQQQIVSTSQQDFQGIGCSKGVVRGQVLVVEDIQAVNVQQSYNRIIVTKMTDPGWVYLLTQAKGIIAEKGSLLSHTAIISRELGIPSVVNVQQATQQLTTGEWIEINGQTGLIKRLEDENDYS</sequence>
<dbReference type="SUPFAM" id="SSF52009">
    <property type="entry name" value="Phosphohistidine domain"/>
    <property type="match status" value="1"/>
</dbReference>
<dbReference type="OrthoDB" id="9765468at2"/>
<name>A0A1H0ZQ51_9LACT</name>
<keyword evidence="4" id="KW-1185">Reference proteome</keyword>
<evidence type="ECO:0000259" key="1">
    <source>
        <dbReference type="Pfam" id="PF00391"/>
    </source>
</evidence>